<reference evidence="4" key="1">
    <citation type="submission" date="2015-10" db="EMBL/GenBank/DDBJ databases">
        <authorList>
            <person name="Gilbert D.G."/>
        </authorList>
    </citation>
    <scope>NUCLEOTIDE SEQUENCE</scope>
</reference>
<proteinExistence type="predicted"/>
<dbReference type="Pfam" id="PF02646">
    <property type="entry name" value="RmuC"/>
    <property type="match status" value="1"/>
</dbReference>
<gene>
    <name evidence="4" type="ORF">MGWOODY_Mmi2082</name>
</gene>
<dbReference type="InterPro" id="IPR003798">
    <property type="entry name" value="DNA_recombination_RmuC"/>
</dbReference>
<keyword evidence="2" id="KW-0233">DNA recombination</keyword>
<keyword evidence="1" id="KW-0175">Coiled coil</keyword>
<evidence type="ECO:0000256" key="3">
    <source>
        <dbReference type="SAM" id="Phobius"/>
    </source>
</evidence>
<organism evidence="4">
    <name type="scientific">hydrothermal vent metagenome</name>
    <dbReference type="NCBI Taxonomy" id="652676"/>
    <lineage>
        <taxon>unclassified sequences</taxon>
        <taxon>metagenomes</taxon>
        <taxon>ecological metagenomes</taxon>
    </lineage>
</organism>
<protein>
    <submittedName>
        <fullName evidence="4">DNA recombination protein RmuC</fullName>
    </submittedName>
</protein>
<feature type="transmembrane region" description="Helical" evidence="3">
    <location>
        <begin position="6"/>
        <end position="24"/>
    </location>
</feature>
<dbReference type="GO" id="GO:0006310">
    <property type="term" value="P:DNA recombination"/>
    <property type="evidence" value="ECO:0007669"/>
    <property type="project" value="UniProtKB-KW"/>
</dbReference>
<dbReference type="EMBL" id="FAXC01000185">
    <property type="protein sequence ID" value="CUV09125.1"/>
    <property type="molecule type" value="Genomic_DNA"/>
</dbReference>
<dbReference type="PANTHER" id="PTHR30563:SF0">
    <property type="entry name" value="DNA RECOMBINATION PROTEIN RMUC"/>
    <property type="match status" value="1"/>
</dbReference>
<keyword evidence="3" id="KW-0812">Transmembrane</keyword>
<accession>A0A160VF33</accession>
<evidence type="ECO:0000256" key="2">
    <source>
        <dbReference type="ARBA" id="ARBA00023172"/>
    </source>
</evidence>
<dbReference type="AlphaFoldDB" id="A0A160VF33"/>
<dbReference type="PANTHER" id="PTHR30563">
    <property type="entry name" value="DNA RECOMBINATION PROTEIN RMUC"/>
    <property type="match status" value="1"/>
</dbReference>
<evidence type="ECO:0000313" key="4">
    <source>
        <dbReference type="EMBL" id="CUV09125.1"/>
    </source>
</evidence>
<sequence length="368" mass="41636">MTYLYGISLFLIGFLIGAGIIWYIRQKEIDIAQSSRNQLKAEFGDLSKQALDQNLDTFLKLAENKFGELLKSSDSQMDEKKKLIDSTLVDMKKNLEGLTKSTTELKGQMEESKKGIDGLADTTSKLSRILDSSQARGHWGERMVKDILDHLGLKKGINFETQSGSKEGKPDFTFFLPQGKRLNMDVKFPWVHYANLFSVNGEPEKETERKSFLKDVKGHVKTLSKRDYIDPADGTLDFVLMFIPNEGIYAFLNKPETGEENLVEFAMDNKVLLCSPITLFAILAMVRQSVQSFHLESKAGEVQDLVQAFKNQWGKFIEKMDALGKSLGTVNTHYENLSKTRKDALEKPMDRINELELGQGELPEELSE</sequence>
<evidence type="ECO:0000256" key="1">
    <source>
        <dbReference type="ARBA" id="ARBA00023054"/>
    </source>
</evidence>
<keyword evidence="3" id="KW-1133">Transmembrane helix</keyword>
<keyword evidence="3" id="KW-0472">Membrane</keyword>
<name>A0A160VF33_9ZZZZ</name>